<keyword evidence="1" id="KW-0472">Membrane</keyword>
<protein>
    <submittedName>
        <fullName evidence="2">Uncharacterized protein</fullName>
    </submittedName>
</protein>
<dbReference type="Proteomes" id="UP000789941">
    <property type="component" value="Unassembled WGS sequence"/>
</dbReference>
<sequence>MFDRKTILIGVGISLLFVLLVIFVILPIFIPSASPTSPCFNPKIVSCKNFDLNTTTNDVKCSSNADCSWDGMRDSCYPDYVEVPRCAGLVYECRNGYCVSYAPLGSKPYPT</sequence>
<proteinExistence type="predicted"/>
<keyword evidence="1" id="KW-0812">Transmembrane</keyword>
<feature type="transmembrane region" description="Helical" evidence="1">
    <location>
        <begin position="7"/>
        <end position="30"/>
    </location>
</feature>
<accession>A0A5E4LRR3</accession>
<evidence type="ECO:0000313" key="3">
    <source>
        <dbReference type="Proteomes" id="UP000789941"/>
    </source>
</evidence>
<organism evidence="2 3">
    <name type="scientific">Candidatus Bilamarchaeum dharawalense</name>
    <dbReference type="NCBI Taxonomy" id="2885759"/>
    <lineage>
        <taxon>Archaea</taxon>
        <taxon>Candidatus Micrarchaeota</taxon>
        <taxon>Candidatus Micrarchaeia</taxon>
        <taxon>Candidatus Anstonellales</taxon>
        <taxon>Candidatus Bilamarchaeaceae</taxon>
        <taxon>Candidatus Bilamarchaeum</taxon>
    </lineage>
</organism>
<comment type="caution">
    <text evidence="2">The sequence shown here is derived from an EMBL/GenBank/DDBJ whole genome shotgun (WGS) entry which is preliminary data.</text>
</comment>
<evidence type="ECO:0000256" key="1">
    <source>
        <dbReference type="SAM" id="Phobius"/>
    </source>
</evidence>
<name>A0A5E4LRR3_9ARCH</name>
<dbReference type="EMBL" id="CABMJJ010000001">
    <property type="protein sequence ID" value="VVC02506.1"/>
    <property type="molecule type" value="Genomic_DNA"/>
</dbReference>
<gene>
    <name evidence="2" type="ORF">LFW2832_00039</name>
</gene>
<keyword evidence="1" id="KW-1133">Transmembrane helix</keyword>
<dbReference type="AlphaFoldDB" id="A0A5E4LRR3"/>
<evidence type="ECO:0000313" key="2">
    <source>
        <dbReference type="EMBL" id="VVC02506.1"/>
    </source>
</evidence>
<reference evidence="2 3" key="1">
    <citation type="submission" date="2019-08" db="EMBL/GenBank/DDBJ databases">
        <authorList>
            <person name="Vazquez-Campos X."/>
        </authorList>
    </citation>
    <scope>NUCLEOTIDE SEQUENCE [LARGE SCALE GENOMIC DNA]</scope>
    <source>
        <strain evidence="2">LFW-283_2</strain>
    </source>
</reference>